<gene>
    <name evidence="1" type="ORF">EV677_1947</name>
</gene>
<sequence>MKLSKQHANYQSEITQFIDSLKEKNPNLEASQLAGRALLWDKSPIDLETQARNQASRIDQQAYPYQNKVR</sequence>
<name>A0A4R6G607_9BURK</name>
<dbReference type="EMBL" id="SNWF01000005">
    <property type="protein sequence ID" value="TDN89882.1"/>
    <property type="molecule type" value="Genomic_DNA"/>
</dbReference>
<accession>A0A4R6G607</accession>
<dbReference type="AlphaFoldDB" id="A0A4R6G607"/>
<protein>
    <submittedName>
        <fullName evidence="1">Uncharacterized protein DUF3460</fullName>
    </submittedName>
</protein>
<evidence type="ECO:0000313" key="1">
    <source>
        <dbReference type="EMBL" id="TDN89882.1"/>
    </source>
</evidence>
<comment type="caution">
    <text evidence="1">The sequence shown here is derived from an EMBL/GenBank/DDBJ whole genome shotgun (WGS) entry which is preliminary data.</text>
</comment>
<reference evidence="1 2" key="1">
    <citation type="submission" date="2019-03" db="EMBL/GenBank/DDBJ databases">
        <title>Genomic Encyclopedia of Type Strains, Phase IV (KMG-IV): sequencing the most valuable type-strain genomes for metagenomic binning, comparative biology and taxonomic classification.</title>
        <authorList>
            <person name="Goeker M."/>
        </authorList>
    </citation>
    <scope>NUCLEOTIDE SEQUENCE [LARGE SCALE GENOMIC DNA]</scope>
    <source>
        <strain evidence="1 2">DSM 18555</strain>
    </source>
</reference>
<organism evidence="1 2">
    <name type="scientific">Herminiimonas fonticola</name>
    <dbReference type="NCBI Taxonomy" id="303380"/>
    <lineage>
        <taxon>Bacteria</taxon>
        <taxon>Pseudomonadati</taxon>
        <taxon>Pseudomonadota</taxon>
        <taxon>Betaproteobacteria</taxon>
        <taxon>Burkholderiales</taxon>
        <taxon>Oxalobacteraceae</taxon>
        <taxon>Herminiimonas</taxon>
    </lineage>
</organism>
<evidence type="ECO:0000313" key="2">
    <source>
        <dbReference type="Proteomes" id="UP000294737"/>
    </source>
</evidence>
<dbReference type="OrthoDB" id="5296692at2"/>
<dbReference type="Pfam" id="PF11943">
    <property type="entry name" value="DUF3460"/>
    <property type="match status" value="1"/>
</dbReference>
<dbReference type="Proteomes" id="UP000294737">
    <property type="component" value="Unassembled WGS sequence"/>
</dbReference>
<proteinExistence type="predicted"/>
<keyword evidence="2" id="KW-1185">Reference proteome</keyword>
<dbReference type="RefSeq" id="WP_112991968.1">
    <property type="nucleotide sequence ID" value="NZ_PTLZ01000002.1"/>
</dbReference>
<dbReference type="InterPro" id="IPR021853">
    <property type="entry name" value="DUF3460"/>
</dbReference>